<evidence type="ECO:0000313" key="3">
    <source>
        <dbReference type="WBParaSite" id="nRc.2.0.1.t32053-RA"/>
    </source>
</evidence>
<name>A0A915K2J8_ROMCU</name>
<dbReference type="Proteomes" id="UP000887565">
    <property type="component" value="Unplaced"/>
</dbReference>
<dbReference type="WBParaSite" id="nRc.2.0.1.t32053-RA">
    <property type="protein sequence ID" value="nRc.2.0.1.t32053-RA"/>
    <property type="gene ID" value="nRc.2.0.1.g32053"/>
</dbReference>
<keyword evidence="1" id="KW-0175">Coiled coil</keyword>
<feature type="coiled-coil region" evidence="1">
    <location>
        <begin position="106"/>
        <end position="133"/>
    </location>
</feature>
<proteinExistence type="predicted"/>
<evidence type="ECO:0000313" key="2">
    <source>
        <dbReference type="Proteomes" id="UP000887565"/>
    </source>
</evidence>
<keyword evidence="2" id="KW-1185">Reference proteome</keyword>
<sequence>MYKKRGLYMQKAFTVFMFHPHAMRNASKCTYNIVVTVCSFRYRLHGWKIHLIMEAHLELKLRIWIVAAEELKLTERHSMAKDALKREESIRTQHINFLKQTHETQIEIKNALVRNLEDIIDEQESKIFELESQNAGIAGSFYG</sequence>
<protein>
    <submittedName>
        <fullName evidence="3">Uncharacterized protein</fullName>
    </submittedName>
</protein>
<accession>A0A915K2J8</accession>
<organism evidence="2 3">
    <name type="scientific">Romanomermis culicivorax</name>
    <name type="common">Nematode worm</name>
    <dbReference type="NCBI Taxonomy" id="13658"/>
    <lineage>
        <taxon>Eukaryota</taxon>
        <taxon>Metazoa</taxon>
        <taxon>Ecdysozoa</taxon>
        <taxon>Nematoda</taxon>
        <taxon>Enoplea</taxon>
        <taxon>Dorylaimia</taxon>
        <taxon>Mermithida</taxon>
        <taxon>Mermithoidea</taxon>
        <taxon>Mermithidae</taxon>
        <taxon>Romanomermis</taxon>
    </lineage>
</organism>
<evidence type="ECO:0000256" key="1">
    <source>
        <dbReference type="SAM" id="Coils"/>
    </source>
</evidence>
<reference evidence="3" key="1">
    <citation type="submission" date="2022-11" db="UniProtKB">
        <authorList>
            <consortium name="WormBaseParasite"/>
        </authorList>
    </citation>
    <scope>IDENTIFICATION</scope>
</reference>
<dbReference type="AlphaFoldDB" id="A0A915K2J8"/>